<dbReference type="PANTHER" id="PTHR47151">
    <property type="entry name" value="LEU/ILE/VAL-BINDING ABC TRANSPORTER SUBUNIT"/>
    <property type="match status" value="1"/>
</dbReference>
<name>A0A109JHZ2_9BRAD</name>
<gene>
    <name evidence="6" type="ORF">AS156_16475</name>
</gene>
<keyword evidence="7" id="KW-1185">Reference proteome</keyword>
<dbReference type="GO" id="GO:0006865">
    <property type="term" value="P:amino acid transport"/>
    <property type="evidence" value="ECO:0007669"/>
    <property type="project" value="UniProtKB-KW"/>
</dbReference>
<dbReference type="SUPFAM" id="SSF53822">
    <property type="entry name" value="Periplasmic binding protein-like I"/>
    <property type="match status" value="1"/>
</dbReference>
<dbReference type="InterPro" id="IPR028081">
    <property type="entry name" value="Leu-bd"/>
</dbReference>
<dbReference type="PANTHER" id="PTHR47151:SF2">
    <property type="entry name" value="AMINO ACID BINDING PROTEIN"/>
    <property type="match status" value="1"/>
</dbReference>
<proteinExistence type="inferred from homology"/>
<evidence type="ECO:0000256" key="2">
    <source>
        <dbReference type="ARBA" id="ARBA00022448"/>
    </source>
</evidence>
<evidence type="ECO:0000256" key="4">
    <source>
        <dbReference type="ARBA" id="ARBA00022970"/>
    </source>
</evidence>
<dbReference type="CDD" id="cd19981">
    <property type="entry name" value="PBP1_ABC_HAAT-like"/>
    <property type="match status" value="1"/>
</dbReference>
<dbReference type="AlphaFoldDB" id="A0A109JHZ2"/>
<dbReference type="Gene3D" id="3.40.50.2300">
    <property type="match status" value="2"/>
</dbReference>
<feature type="domain" description="Leucine-binding protein" evidence="5">
    <location>
        <begin position="38"/>
        <end position="376"/>
    </location>
</feature>
<evidence type="ECO:0000256" key="1">
    <source>
        <dbReference type="ARBA" id="ARBA00010062"/>
    </source>
</evidence>
<evidence type="ECO:0000313" key="6">
    <source>
        <dbReference type="EMBL" id="KWV49328.1"/>
    </source>
</evidence>
<keyword evidence="3" id="KW-0732">Signal</keyword>
<comment type="similarity">
    <text evidence="1">Belongs to the leucine-binding protein family.</text>
</comment>
<evidence type="ECO:0000259" key="5">
    <source>
        <dbReference type="Pfam" id="PF13458"/>
    </source>
</evidence>
<keyword evidence="4" id="KW-0029">Amino-acid transport</keyword>
<dbReference type="RefSeq" id="WP_066512733.1">
    <property type="nucleotide sequence ID" value="NZ_LNCU01000102.1"/>
</dbReference>
<comment type="caution">
    <text evidence="6">The sequence shown here is derived from an EMBL/GenBank/DDBJ whole genome shotgun (WGS) entry which is preliminary data.</text>
</comment>
<dbReference type="OrthoDB" id="9791590at2"/>
<dbReference type="InterPro" id="IPR028082">
    <property type="entry name" value="Peripla_BP_I"/>
</dbReference>
<dbReference type="InterPro" id="IPR000709">
    <property type="entry name" value="Leu_Ile_Val-bd"/>
</dbReference>
<dbReference type="PRINTS" id="PR00337">
    <property type="entry name" value="LEUILEVALBP"/>
</dbReference>
<dbReference type="Proteomes" id="UP000057737">
    <property type="component" value="Unassembled WGS sequence"/>
</dbReference>
<keyword evidence="2" id="KW-0813">Transport</keyword>
<sequence length="395" mass="41825">MLRQRFKSSASGAKALLGFASAVVLLGAITATPALADIKIGFQVPLTGPAATDGKSAQIAGEMAVEDINAAGGVLGQKVQLVTYDDQAKSDQAIFTANKLIGEDGVKLVVNGSYSASGRAAAPVFQKAGVVMISAYGVHPDITRAGDFMFRLVHLGPPQGAATALYVGQTLKLKRISVITMDNDYGQATMDGFVGASSKYGIEVVNKYSYSLKDRQFGSIVASVKRDNADGVYATGYFFTGGPLVAQLRAAGITIPIIGSQAFDSEKFIEIAGPAAEGTYIIDSFDRERKDEALQKFFAGFKQRAGYAPEGVAAITYSAFKLMADGIKRANSTEPKKVRDALAATKDFPLLEGNMNGFNSLHEIIMPIHVNEIKDGKFKPAGEIDDLNAFAPPEK</sequence>
<organism evidence="6 7">
    <name type="scientific">Bradyrhizobium macuxiense</name>
    <dbReference type="NCBI Taxonomy" id="1755647"/>
    <lineage>
        <taxon>Bacteria</taxon>
        <taxon>Pseudomonadati</taxon>
        <taxon>Pseudomonadota</taxon>
        <taxon>Alphaproteobacteria</taxon>
        <taxon>Hyphomicrobiales</taxon>
        <taxon>Nitrobacteraceae</taxon>
        <taxon>Bradyrhizobium</taxon>
    </lineage>
</organism>
<dbReference type="Pfam" id="PF13458">
    <property type="entry name" value="Peripla_BP_6"/>
    <property type="match status" value="1"/>
</dbReference>
<evidence type="ECO:0000313" key="7">
    <source>
        <dbReference type="Proteomes" id="UP000057737"/>
    </source>
</evidence>
<accession>A0A109JHZ2</accession>
<dbReference type="EMBL" id="LNCU01000102">
    <property type="protein sequence ID" value="KWV49328.1"/>
    <property type="molecule type" value="Genomic_DNA"/>
</dbReference>
<evidence type="ECO:0000256" key="3">
    <source>
        <dbReference type="ARBA" id="ARBA00022729"/>
    </source>
</evidence>
<protein>
    <recommendedName>
        <fullName evidence="5">Leucine-binding protein domain-containing protein</fullName>
    </recommendedName>
</protein>
<reference evidence="6 7" key="1">
    <citation type="submission" date="2015-11" db="EMBL/GenBank/DDBJ databases">
        <title>Draft Genome Sequence of the Strain BR 10303 (Bradyrhizobium sp.) isolated from nodules of Centrolobium paraense.</title>
        <authorList>
            <person name="Zelli J.E."/>
            <person name="Simoes-Araujo J.L."/>
            <person name="Barauna A.C."/>
            <person name="Silva K."/>
        </authorList>
    </citation>
    <scope>NUCLEOTIDE SEQUENCE [LARGE SCALE GENOMIC DNA]</scope>
    <source>
        <strain evidence="6 7">BR 10303</strain>
    </source>
</reference>